<reference evidence="3" key="1">
    <citation type="submission" date="2021-01" db="EMBL/GenBank/DDBJ databases">
        <authorList>
            <person name="Corre E."/>
            <person name="Pelletier E."/>
            <person name="Niang G."/>
            <person name="Scheremetjew M."/>
            <person name="Finn R."/>
            <person name="Kale V."/>
            <person name="Holt S."/>
            <person name="Cochrane G."/>
            <person name="Meng A."/>
            <person name="Brown T."/>
            <person name="Cohen L."/>
        </authorList>
    </citation>
    <scope>NUCLEOTIDE SEQUENCE</scope>
    <source>
        <strain evidence="3">SAG 36.94</strain>
    </source>
</reference>
<name>A0A6T6CRC1_9RHOD</name>
<keyword evidence="1" id="KW-0472">Membrane</keyword>
<organism evidence="3">
    <name type="scientific">Compsopogon caeruleus</name>
    <dbReference type="NCBI Taxonomy" id="31354"/>
    <lineage>
        <taxon>Eukaryota</taxon>
        <taxon>Rhodophyta</taxon>
        <taxon>Compsopogonophyceae</taxon>
        <taxon>Compsopogonales</taxon>
        <taxon>Compsopogonaceae</taxon>
        <taxon>Compsopogon</taxon>
    </lineage>
</organism>
<feature type="transmembrane region" description="Helical" evidence="1">
    <location>
        <begin position="72"/>
        <end position="94"/>
    </location>
</feature>
<keyword evidence="1" id="KW-1133">Transmembrane helix</keyword>
<dbReference type="EMBL" id="HBGH01016087">
    <property type="protein sequence ID" value="CAD9236818.1"/>
    <property type="molecule type" value="Transcribed_RNA"/>
</dbReference>
<keyword evidence="1" id="KW-0812">Transmembrane</keyword>
<dbReference type="EMBL" id="HBGH01016088">
    <property type="protein sequence ID" value="CAD9236819.1"/>
    <property type="molecule type" value="Transcribed_RNA"/>
</dbReference>
<evidence type="ECO:0000256" key="1">
    <source>
        <dbReference type="SAM" id="Phobius"/>
    </source>
</evidence>
<accession>A0A6T6CRC1</accession>
<dbReference type="AlphaFoldDB" id="A0A6T6CRC1"/>
<sequence length="146" mass="15270">MEDGNRLFVSLPDEEEYVMHEEDEFGGMNGGMLGSWMTRVDEIRESMTDSESFDQISRTWQRIARVGTQIRSGLTSAAMILATSALVLLIPLLYEVDKEIGDGGPTSGGGSLSSDAAAANVVPGTVLSTAIDPAAAVVSGDSGAGK</sequence>
<evidence type="ECO:0000313" key="2">
    <source>
        <dbReference type="EMBL" id="CAD9236818.1"/>
    </source>
</evidence>
<protein>
    <submittedName>
        <fullName evidence="3">Uncharacterized protein</fullName>
    </submittedName>
</protein>
<gene>
    <name evidence="2" type="ORF">CCAE0312_LOCUS8915</name>
    <name evidence="3" type="ORF">CCAE0312_LOCUS8916</name>
</gene>
<evidence type="ECO:0000313" key="3">
    <source>
        <dbReference type="EMBL" id="CAD9236819.1"/>
    </source>
</evidence>
<proteinExistence type="predicted"/>